<dbReference type="GO" id="GO:0016757">
    <property type="term" value="F:glycosyltransferase activity"/>
    <property type="evidence" value="ECO:0007669"/>
    <property type="project" value="InterPro"/>
</dbReference>
<evidence type="ECO:0000313" key="2">
    <source>
        <dbReference type="Proteomes" id="UP001154282"/>
    </source>
</evidence>
<dbReference type="Proteomes" id="UP001154282">
    <property type="component" value="Unassembled WGS sequence"/>
</dbReference>
<dbReference type="InterPro" id="IPR044575">
    <property type="entry name" value="RAY1-like"/>
</dbReference>
<keyword evidence="2" id="KW-1185">Reference proteome</keyword>
<proteinExistence type="predicted"/>
<gene>
    <name evidence="1" type="ORF">LITE_LOCUS6729</name>
</gene>
<accession>A0AAV0HZS2</accession>
<dbReference type="AlphaFoldDB" id="A0AAV0HZS2"/>
<reference evidence="1" key="1">
    <citation type="submission" date="2022-08" db="EMBL/GenBank/DDBJ databases">
        <authorList>
            <person name="Gutierrez-Valencia J."/>
        </authorList>
    </citation>
    <scope>NUCLEOTIDE SEQUENCE</scope>
</reference>
<organism evidence="1 2">
    <name type="scientific">Linum tenue</name>
    <dbReference type="NCBI Taxonomy" id="586396"/>
    <lineage>
        <taxon>Eukaryota</taxon>
        <taxon>Viridiplantae</taxon>
        <taxon>Streptophyta</taxon>
        <taxon>Embryophyta</taxon>
        <taxon>Tracheophyta</taxon>
        <taxon>Spermatophyta</taxon>
        <taxon>Magnoliopsida</taxon>
        <taxon>eudicotyledons</taxon>
        <taxon>Gunneridae</taxon>
        <taxon>Pentapetalae</taxon>
        <taxon>rosids</taxon>
        <taxon>fabids</taxon>
        <taxon>Malpighiales</taxon>
        <taxon>Linaceae</taxon>
        <taxon>Linum</taxon>
    </lineage>
</organism>
<dbReference type="EMBL" id="CAMGYJ010000003">
    <property type="protein sequence ID" value="CAI0390439.1"/>
    <property type="molecule type" value="Genomic_DNA"/>
</dbReference>
<dbReference type="PANTHER" id="PTHR47483:SF1">
    <property type="entry name" value="BETA-ARABINOFURANOSYLTRANSFERASE RAY1"/>
    <property type="match status" value="1"/>
</dbReference>
<protein>
    <submittedName>
        <fullName evidence="1">Uncharacterized protein</fullName>
    </submittedName>
</protein>
<comment type="caution">
    <text evidence="1">The sequence shown here is derived from an EMBL/GenBank/DDBJ whole genome shotgun (WGS) entry which is preliminary data.</text>
</comment>
<name>A0AAV0HZS2_9ROSI</name>
<sequence length="210" mass="23626">MLPASYLHFRMQSQDPVLILENTRWIQTTQISLYSLLLPPLVQSKALLFVHGLVCLLKSQLFCLANTLLFALSPRALDSGFWLIPPLTSRKLSFQKLLPLFTDIGGVSNLLIWATCLLLGASFERFLGTPFFHSMVERSEAFGTDIVVFVDSQTVLLPDLVPALNFAHKLDGYWLLVASLQETSFFPFKLGGDGQHWLTENGKRLELDEV</sequence>
<evidence type="ECO:0000313" key="1">
    <source>
        <dbReference type="EMBL" id="CAI0390439.1"/>
    </source>
</evidence>
<dbReference type="PANTHER" id="PTHR47483">
    <property type="entry name" value="BETA-ARABINOFURANOSYLTRANSFERASE RAY1"/>
    <property type="match status" value="1"/>
</dbReference>